<feature type="region of interest" description="Disordered" evidence="1">
    <location>
        <begin position="47"/>
        <end position="68"/>
    </location>
</feature>
<keyword evidence="3" id="KW-1185">Reference proteome</keyword>
<accession>A0ABP9PUP9</accession>
<dbReference type="Proteomes" id="UP001500192">
    <property type="component" value="Unassembled WGS sequence"/>
</dbReference>
<gene>
    <name evidence="2" type="ORF">GCM10023214_04320</name>
</gene>
<proteinExistence type="predicted"/>
<evidence type="ECO:0000313" key="2">
    <source>
        <dbReference type="EMBL" id="GAA5152417.1"/>
    </source>
</evidence>
<protein>
    <submittedName>
        <fullName evidence="2">Uncharacterized protein</fullName>
    </submittedName>
</protein>
<comment type="caution">
    <text evidence="2">The sequence shown here is derived from an EMBL/GenBank/DDBJ whole genome shotgun (WGS) entry which is preliminary data.</text>
</comment>
<organism evidence="2 3">
    <name type="scientific">Amycolatopsis dongchuanensis</name>
    <dbReference type="NCBI Taxonomy" id="1070866"/>
    <lineage>
        <taxon>Bacteria</taxon>
        <taxon>Bacillati</taxon>
        <taxon>Actinomycetota</taxon>
        <taxon>Actinomycetes</taxon>
        <taxon>Pseudonocardiales</taxon>
        <taxon>Pseudonocardiaceae</taxon>
        <taxon>Amycolatopsis</taxon>
    </lineage>
</organism>
<sequence length="68" mass="6969">MKVRFGSFGPAQVPAAWSCWVAVSGGKAPNAIVGAYSTPREALWPGAMHPAGPGVELGTGRSDRPGFT</sequence>
<reference evidence="3" key="1">
    <citation type="journal article" date="2019" name="Int. J. Syst. Evol. Microbiol.">
        <title>The Global Catalogue of Microorganisms (GCM) 10K type strain sequencing project: providing services to taxonomists for standard genome sequencing and annotation.</title>
        <authorList>
            <consortium name="The Broad Institute Genomics Platform"/>
            <consortium name="The Broad Institute Genome Sequencing Center for Infectious Disease"/>
            <person name="Wu L."/>
            <person name="Ma J."/>
        </authorList>
    </citation>
    <scope>NUCLEOTIDE SEQUENCE [LARGE SCALE GENOMIC DNA]</scope>
    <source>
        <strain evidence="3">JCM 18054</strain>
    </source>
</reference>
<dbReference type="EMBL" id="BAABIB010000011">
    <property type="protein sequence ID" value="GAA5152417.1"/>
    <property type="molecule type" value="Genomic_DNA"/>
</dbReference>
<name>A0ABP9PUP9_9PSEU</name>
<evidence type="ECO:0000256" key="1">
    <source>
        <dbReference type="SAM" id="MobiDB-lite"/>
    </source>
</evidence>
<evidence type="ECO:0000313" key="3">
    <source>
        <dbReference type="Proteomes" id="UP001500192"/>
    </source>
</evidence>